<evidence type="ECO:0000256" key="7">
    <source>
        <dbReference type="ARBA" id="ARBA00023117"/>
    </source>
</evidence>
<dbReference type="SUPFAM" id="SSF57845">
    <property type="entry name" value="B-box zinc-binding domain"/>
    <property type="match status" value="1"/>
</dbReference>
<evidence type="ECO:0000256" key="10">
    <source>
        <dbReference type="PROSITE-ProRule" id="PRU00024"/>
    </source>
</evidence>
<keyword evidence="19" id="KW-1185">Reference proteome</keyword>
<feature type="region of interest" description="Disordered" evidence="13">
    <location>
        <begin position="49"/>
        <end position="70"/>
    </location>
</feature>
<dbReference type="SMART" id="SM00607">
    <property type="entry name" value="FTP"/>
    <property type="match status" value="1"/>
</dbReference>
<dbReference type="PROSITE" id="PS50014">
    <property type="entry name" value="BROMODOMAIN_2"/>
    <property type="match status" value="1"/>
</dbReference>
<keyword evidence="2" id="KW-0479">Metal-binding</keyword>
<dbReference type="CDD" id="cd15541">
    <property type="entry name" value="PHD_TIF1_like"/>
    <property type="match status" value="1"/>
</dbReference>
<feature type="domain" description="B box-type" evidence="17">
    <location>
        <begin position="71"/>
        <end position="112"/>
    </location>
</feature>
<gene>
    <name evidence="18" type="ORF">BaRGS_00008304</name>
</gene>
<organism evidence="18 19">
    <name type="scientific">Batillaria attramentaria</name>
    <dbReference type="NCBI Taxonomy" id="370345"/>
    <lineage>
        <taxon>Eukaryota</taxon>
        <taxon>Metazoa</taxon>
        <taxon>Spiralia</taxon>
        <taxon>Lophotrochozoa</taxon>
        <taxon>Mollusca</taxon>
        <taxon>Gastropoda</taxon>
        <taxon>Caenogastropoda</taxon>
        <taxon>Sorbeoconcha</taxon>
        <taxon>Cerithioidea</taxon>
        <taxon>Batillariidae</taxon>
        <taxon>Batillaria</taxon>
    </lineage>
</organism>
<dbReference type="CDD" id="cd05502">
    <property type="entry name" value="Bromo_tif1_like"/>
    <property type="match status" value="1"/>
</dbReference>
<dbReference type="InterPro" id="IPR019786">
    <property type="entry name" value="Zinc_finger_PHD-type_CS"/>
</dbReference>
<dbReference type="Gene3D" id="3.30.160.60">
    <property type="entry name" value="Classic Zinc Finger"/>
    <property type="match status" value="1"/>
</dbReference>
<feature type="compositionally biased region" description="Basic and acidic residues" evidence="13">
    <location>
        <begin position="939"/>
        <end position="948"/>
    </location>
</feature>
<dbReference type="InterPro" id="IPR001487">
    <property type="entry name" value="Bromodomain"/>
</dbReference>
<dbReference type="EMBL" id="JACVVK020000037">
    <property type="protein sequence ID" value="KAK7500397.1"/>
    <property type="molecule type" value="Genomic_DNA"/>
</dbReference>
<feature type="compositionally biased region" description="Basic and acidic residues" evidence="13">
    <location>
        <begin position="692"/>
        <end position="704"/>
    </location>
</feature>
<dbReference type="PROSITE" id="PS01359">
    <property type="entry name" value="ZF_PHD_1"/>
    <property type="match status" value="1"/>
</dbReference>
<evidence type="ECO:0000313" key="19">
    <source>
        <dbReference type="Proteomes" id="UP001519460"/>
    </source>
</evidence>
<dbReference type="InterPro" id="IPR011011">
    <property type="entry name" value="Znf_FYVE_PHD"/>
</dbReference>
<feature type="compositionally biased region" description="Basic residues" evidence="13">
    <location>
        <begin position="949"/>
        <end position="964"/>
    </location>
</feature>
<dbReference type="Pfam" id="PF00628">
    <property type="entry name" value="PHD"/>
    <property type="match status" value="1"/>
</dbReference>
<dbReference type="SUPFAM" id="SSF47370">
    <property type="entry name" value="Bromodomain"/>
    <property type="match status" value="1"/>
</dbReference>
<dbReference type="PROSITE" id="PS50119">
    <property type="entry name" value="ZF_BBOX"/>
    <property type="match status" value="1"/>
</dbReference>
<feature type="compositionally biased region" description="Polar residues" evidence="13">
    <location>
        <begin position="289"/>
        <end position="304"/>
    </location>
</feature>
<dbReference type="SMART" id="SM00336">
    <property type="entry name" value="BBOX"/>
    <property type="match status" value="1"/>
</dbReference>
<feature type="region of interest" description="Disordered" evidence="13">
    <location>
        <begin position="285"/>
        <end position="312"/>
    </location>
</feature>
<evidence type="ECO:0000256" key="5">
    <source>
        <dbReference type="ARBA" id="ARBA00022837"/>
    </source>
</evidence>
<dbReference type="Pfam" id="PF22633">
    <property type="entry name" value="F5_F8_type_C_2"/>
    <property type="match status" value="1"/>
</dbReference>
<proteinExistence type="predicted"/>
<dbReference type="SMART" id="SM00297">
    <property type="entry name" value="BROMO"/>
    <property type="match status" value="1"/>
</dbReference>
<evidence type="ECO:0000256" key="3">
    <source>
        <dbReference type="ARBA" id="ARBA00022771"/>
    </source>
</evidence>
<evidence type="ECO:0000256" key="12">
    <source>
        <dbReference type="SAM" id="Coils"/>
    </source>
</evidence>
<evidence type="ECO:0000256" key="13">
    <source>
        <dbReference type="SAM" id="MobiDB-lite"/>
    </source>
</evidence>
<dbReference type="Pfam" id="PF00643">
    <property type="entry name" value="zf-B_box"/>
    <property type="match status" value="1"/>
</dbReference>
<dbReference type="Proteomes" id="UP001519460">
    <property type="component" value="Unassembled WGS sequence"/>
</dbReference>
<dbReference type="PANTHER" id="PTHR45915:SF6">
    <property type="entry name" value="E3 UBIQUITIN-PROTEIN LIGASE TRIM33"/>
    <property type="match status" value="1"/>
</dbReference>
<feature type="region of interest" description="Disordered" evidence="13">
    <location>
        <begin position="558"/>
        <end position="592"/>
    </location>
</feature>
<feature type="region of interest" description="Disordered" evidence="13">
    <location>
        <begin position="1005"/>
        <end position="1024"/>
    </location>
</feature>
<dbReference type="InterPro" id="IPR036427">
    <property type="entry name" value="Bromodomain-like_sf"/>
</dbReference>
<dbReference type="Gene3D" id="1.20.920.10">
    <property type="entry name" value="Bromodomain-like"/>
    <property type="match status" value="1"/>
</dbReference>
<protein>
    <submittedName>
        <fullName evidence="18">Uncharacterized protein</fullName>
    </submittedName>
</protein>
<feature type="domain" description="Bromo" evidence="14">
    <location>
        <begin position="835"/>
        <end position="907"/>
    </location>
</feature>
<evidence type="ECO:0000256" key="8">
    <source>
        <dbReference type="ARBA" id="ARBA00023157"/>
    </source>
</evidence>
<dbReference type="InterPro" id="IPR000421">
    <property type="entry name" value="FA58C"/>
</dbReference>
<evidence type="ECO:0000259" key="15">
    <source>
        <dbReference type="PROSITE" id="PS50016"/>
    </source>
</evidence>
<comment type="caution">
    <text evidence="18">The sequence shown here is derived from an EMBL/GenBank/DDBJ whole genome shotgun (WGS) entry which is preliminary data.</text>
</comment>
<evidence type="ECO:0000256" key="9">
    <source>
        <dbReference type="ARBA" id="ARBA00023242"/>
    </source>
</evidence>
<dbReference type="Pfam" id="PF00439">
    <property type="entry name" value="Bromodomain"/>
    <property type="match status" value="1"/>
</dbReference>
<dbReference type="CDD" id="cd19775">
    <property type="entry name" value="Bbox2_TIF1_C-VI"/>
    <property type="match status" value="1"/>
</dbReference>
<dbReference type="SUPFAM" id="SSF57903">
    <property type="entry name" value="FYVE/PHD zinc finger"/>
    <property type="match status" value="1"/>
</dbReference>
<feature type="region of interest" description="Disordered" evidence="13">
    <location>
        <begin position="939"/>
        <end position="984"/>
    </location>
</feature>
<dbReference type="InterPro" id="IPR008979">
    <property type="entry name" value="Galactose-bd-like_sf"/>
</dbReference>
<feature type="compositionally biased region" description="Polar residues" evidence="13">
    <location>
        <begin position="1"/>
        <end position="16"/>
    </location>
</feature>
<dbReference type="PANTHER" id="PTHR45915">
    <property type="entry name" value="TRANSCRIPTION INTERMEDIARY FACTOR"/>
    <property type="match status" value="1"/>
</dbReference>
<evidence type="ECO:0000259" key="14">
    <source>
        <dbReference type="PROSITE" id="PS50014"/>
    </source>
</evidence>
<evidence type="ECO:0000259" key="16">
    <source>
        <dbReference type="PROSITE" id="PS50022"/>
    </source>
</evidence>
<comment type="subcellular location">
    <subcellularLocation>
        <location evidence="1">Nucleus</location>
    </subcellularLocation>
</comment>
<dbReference type="Gene3D" id="2.60.120.260">
    <property type="entry name" value="Galactose-binding domain-like"/>
    <property type="match status" value="2"/>
</dbReference>
<dbReference type="PRINTS" id="PR00503">
    <property type="entry name" value="BROMODOMAIN"/>
</dbReference>
<feature type="compositionally biased region" description="Polar residues" evidence="13">
    <location>
        <begin position="558"/>
        <end position="568"/>
    </location>
</feature>
<evidence type="ECO:0000256" key="1">
    <source>
        <dbReference type="ARBA" id="ARBA00004123"/>
    </source>
</evidence>
<sequence>MLLEWTTQKGESTSALAASPIQPPPTACSVTTGCAPTALMPHKRVRMTKDHQLTSREEAAANRANSGGPSEVSMLCRVHPKEKLTLFCEKCEVLTCRDCQLLQHQEHKYQFLQEAADSYKAKLSGSLSLMKDRRDILKRYQTEIEERLNKVRKEKGELQQEILKQADVIVKAVRAAVWSVLSSLHSFTDAAAKRLSREVGDVGDLVGKFDHCIAFMDTILEDGFGLPLLFSKSIVETKCRKVYHTHMEPQSLKGQLNIQYRHDVPALIRSLSHIGAIYVNGSKYPPEKSSASANSTAQSPSTPYSRGPPNTVVGAPGNAVVVPQQNISSHVQDRSLYMQMMMGRQSHAPTTPTQGSTLSLPGSRRVGMAARTAWNSQPQVGLNPGQTGMITGMMVGPDHASRGQSLLASRAPFTPMRLHHRPVDQMPTVPPMMLAPSFVISHPSPWHSAPAIYQLLHPSVVHSQASTVGLRRLVTSTAGGRRPCLVCDVDWTVKIQRDLPRVAILQSGHIQQRETNHIERPSHQQRVAALKGNADNWRPNHFVACLPGTLTSLGVHCQSSGPQLPSMPSSSTSRKRKRAASAVGMRVKSEPTDSSDCVITSAVIKGKKSPVLPAATSLGELQKNLDEVLRGVPLDLGDNLEQINGDSINTSLASVRSPQAAPSILDRTSRDSPPAASVATTTTASTTPTTSAEERPRAASEETPTKAAVSNGADSGAVFEATGPQVKGYATGNSMPGFTLAAVDTVDPNDDYCAACHQGGDVLCCDKCPRVYHLQCHVPVLNAVPSGAFVCTLCEEGLVAEGQDSPAEGHGKRKAPTGLSDRDLKVCERILLELFCHPSSIPFHEPVNRAVPNYYKIITNPMDFTKIKNMLSRNHFNHYASVEAFLDDLRLVFKNCAVYNAETSEVGKAGKMVREYFERLVSEHMPSYLSYVRRVETTDTDSKGAEHAMKKRKTTPPPHHHHSHSTNSNKSGTTVKSPKDPRFDAHYKSAADLGSLDILQSRGNRKRILRGRSPKQNHGHYGTRDRYSHTDDFWTSLPCRRAADMMADIQIFVLLLLPAVGLASYSNVAAGKTAKHSSLYPWYGGEASKAVDGNADPNWDSCSCSHTSDEDTSPWWYVDLGGTYIIKQVVITNRGDCCVAKDVSPGLGAEQPLFPTDDTFLAHDPSCERLANFTVEVFEDDPESPSSPRQRCYRYGGVMPGGATEALTCERSTFGRYVRIAKDTPILTLCEVQVLGIEYPNVAAGKTTKQSSLYPGGEASKAVDGDDNTDFLSAQMSPGTF</sequence>
<keyword evidence="3 10" id="KW-0863">Zinc-finger</keyword>
<evidence type="ECO:0000259" key="17">
    <source>
        <dbReference type="PROSITE" id="PS50119"/>
    </source>
</evidence>
<feature type="region of interest" description="Disordered" evidence="13">
    <location>
        <begin position="1"/>
        <end position="22"/>
    </location>
</feature>
<dbReference type="SUPFAM" id="SSF49785">
    <property type="entry name" value="Galactose-binding domain-like"/>
    <property type="match status" value="2"/>
</dbReference>
<evidence type="ECO:0000256" key="11">
    <source>
        <dbReference type="PROSITE-ProRule" id="PRU00035"/>
    </source>
</evidence>
<evidence type="ECO:0000313" key="18">
    <source>
        <dbReference type="EMBL" id="KAK7500397.1"/>
    </source>
</evidence>
<dbReference type="GO" id="GO:0008270">
    <property type="term" value="F:zinc ion binding"/>
    <property type="evidence" value="ECO:0007669"/>
    <property type="project" value="UniProtKB-KW"/>
</dbReference>
<accession>A0ABD0LMX7</accession>
<reference evidence="18 19" key="1">
    <citation type="journal article" date="2023" name="Sci. Data">
        <title>Genome assembly of the Korean intertidal mud-creeper Batillaria attramentaria.</title>
        <authorList>
            <person name="Patra A.K."/>
            <person name="Ho P.T."/>
            <person name="Jun S."/>
            <person name="Lee S.J."/>
            <person name="Kim Y."/>
            <person name="Won Y.J."/>
        </authorList>
    </citation>
    <scope>NUCLEOTIDE SEQUENCE [LARGE SCALE GENOMIC DNA]</scope>
    <source>
        <strain evidence="18">Wonlab-2016</strain>
    </source>
</reference>
<keyword evidence="8" id="KW-1015">Disulfide bond</keyword>
<dbReference type="InterPro" id="IPR006585">
    <property type="entry name" value="FTP1"/>
</dbReference>
<feature type="domain" description="PHD-type" evidence="15">
    <location>
        <begin position="750"/>
        <end position="797"/>
    </location>
</feature>
<dbReference type="InterPro" id="IPR001965">
    <property type="entry name" value="Znf_PHD"/>
</dbReference>
<feature type="compositionally biased region" description="Basic and acidic residues" evidence="13">
    <location>
        <begin position="49"/>
        <end position="60"/>
    </location>
</feature>
<keyword evidence="6 12" id="KW-0175">Coiled coil</keyword>
<keyword evidence="4" id="KW-0862">Zinc</keyword>
<keyword evidence="7 11" id="KW-0103">Bromodomain</keyword>
<feature type="domain" description="F5/8 type C" evidence="16">
    <location>
        <begin position="1055"/>
        <end position="1134"/>
    </location>
</feature>
<dbReference type="InterPro" id="IPR013083">
    <property type="entry name" value="Znf_RING/FYVE/PHD"/>
</dbReference>
<evidence type="ECO:0000256" key="6">
    <source>
        <dbReference type="ARBA" id="ARBA00023054"/>
    </source>
</evidence>
<feature type="compositionally biased region" description="Basic residues" evidence="13">
    <location>
        <begin position="1005"/>
        <end position="1018"/>
    </location>
</feature>
<evidence type="ECO:0000256" key="2">
    <source>
        <dbReference type="ARBA" id="ARBA00022723"/>
    </source>
</evidence>
<feature type="compositionally biased region" description="Low complexity" evidence="13">
    <location>
        <begin position="672"/>
        <end position="691"/>
    </location>
</feature>
<keyword evidence="9" id="KW-0539">Nucleus</keyword>
<dbReference type="GO" id="GO:0005634">
    <property type="term" value="C:nucleus"/>
    <property type="evidence" value="ECO:0007669"/>
    <property type="project" value="UniProtKB-SubCell"/>
</dbReference>
<feature type="region of interest" description="Disordered" evidence="13">
    <location>
        <begin position="1248"/>
        <end position="1269"/>
    </location>
</feature>
<dbReference type="SMART" id="SM00249">
    <property type="entry name" value="PHD"/>
    <property type="match status" value="1"/>
</dbReference>
<name>A0ABD0LMX7_9CAEN</name>
<dbReference type="InterPro" id="IPR019787">
    <property type="entry name" value="Znf_PHD-finger"/>
</dbReference>
<evidence type="ECO:0000256" key="4">
    <source>
        <dbReference type="ARBA" id="ARBA00022833"/>
    </source>
</evidence>
<dbReference type="PROSITE" id="PS50022">
    <property type="entry name" value="FA58C_3"/>
    <property type="match status" value="1"/>
</dbReference>
<dbReference type="PROSITE" id="PS50016">
    <property type="entry name" value="ZF_PHD_2"/>
    <property type="match status" value="1"/>
</dbReference>
<dbReference type="InterPro" id="IPR000315">
    <property type="entry name" value="Znf_B-box"/>
</dbReference>
<dbReference type="Gene3D" id="3.30.40.10">
    <property type="entry name" value="Zinc/RING finger domain, C3HC4 (zinc finger)"/>
    <property type="match status" value="1"/>
</dbReference>
<feature type="region of interest" description="Disordered" evidence="13">
    <location>
        <begin position="654"/>
        <end position="717"/>
    </location>
</feature>
<keyword evidence="5" id="KW-0106">Calcium</keyword>
<feature type="coiled-coil region" evidence="12">
    <location>
        <begin position="102"/>
        <end position="161"/>
    </location>
</feature>